<feature type="region of interest" description="Disordered" evidence="1">
    <location>
        <begin position="44"/>
        <end position="64"/>
    </location>
</feature>
<protein>
    <submittedName>
        <fullName evidence="2">Uncharacterized protein</fullName>
    </submittedName>
</protein>
<gene>
    <name evidence="2" type="ORF">CYLTODRAFT_229574</name>
</gene>
<organism evidence="2 3">
    <name type="scientific">Cylindrobasidium torrendii FP15055 ss-10</name>
    <dbReference type="NCBI Taxonomy" id="1314674"/>
    <lineage>
        <taxon>Eukaryota</taxon>
        <taxon>Fungi</taxon>
        <taxon>Dikarya</taxon>
        <taxon>Basidiomycota</taxon>
        <taxon>Agaricomycotina</taxon>
        <taxon>Agaricomycetes</taxon>
        <taxon>Agaricomycetidae</taxon>
        <taxon>Agaricales</taxon>
        <taxon>Marasmiineae</taxon>
        <taxon>Physalacriaceae</taxon>
        <taxon>Cylindrobasidium</taxon>
    </lineage>
</organism>
<name>A0A0D7ASJ2_9AGAR</name>
<dbReference type="AlphaFoldDB" id="A0A0D7ASJ2"/>
<proteinExistence type="predicted"/>
<sequence length="167" mass="19717">MVSLTPTHCAKDKTRRVQPQILHPQTLRLPQVLPLRLRLRARLRNHPNQARNPLQPRPQGPLHRHQRLALQHHLLARHRPQVARRQPHHRALAPQLPRPRPHPHPVAWVWVPLWELSSVLYSSYLCFQYFSRYGVGISMLRVSDPADRCMFPLRTTKRPIPRLSNRC</sequence>
<dbReference type="EMBL" id="KN880974">
    <property type="protein sequence ID" value="KIY61328.1"/>
    <property type="molecule type" value="Genomic_DNA"/>
</dbReference>
<evidence type="ECO:0000313" key="3">
    <source>
        <dbReference type="Proteomes" id="UP000054007"/>
    </source>
</evidence>
<dbReference type="Proteomes" id="UP000054007">
    <property type="component" value="Unassembled WGS sequence"/>
</dbReference>
<evidence type="ECO:0000313" key="2">
    <source>
        <dbReference type="EMBL" id="KIY61328.1"/>
    </source>
</evidence>
<keyword evidence="3" id="KW-1185">Reference proteome</keyword>
<evidence type="ECO:0000256" key="1">
    <source>
        <dbReference type="SAM" id="MobiDB-lite"/>
    </source>
</evidence>
<accession>A0A0D7ASJ2</accession>
<reference evidence="2 3" key="1">
    <citation type="journal article" date="2015" name="Fungal Genet. Biol.">
        <title>Evolution of novel wood decay mechanisms in Agaricales revealed by the genome sequences of Fistulina hepatica and Cylindrobasidium torrendii.</title>
        <authorList>
            <person name="Floudas D."/>
            <person name="Held B.W."/>
            <person name="Riley R."/>
            <person name="Nagy L.G."/>
            <person name="Koehler G."/>
            <person name="Ransdell A.S."/>
            <person name="Younus H."/>
            <person name="Chow J."/>
            <person name="Chiniquy J."/>
            <person name="Lipzen A."/>
            <person name="Tritt A."/>
            <person name="Sun H."/>
            <person name="Haridas S."/>
            <person name="LaButti K."/>
            <person name="Ohm R.A."/>
            <person name="Kues U."/>
            <person name="Blanchette R.A."/>
            <person name="Grigoriev I.V."/>
            <person name="Minto R.E."/>
            <person name="Hibbett D.S."/>
        </authorList>
    </citation>
    <scope>NUCLEOTIDE SEQUENCE [LARGE SCALE GENOMIC DNA]</scope>
    <source>
        <strain evidence="2 3">FP15055 ss-10</strain>
    </source>
</reference>